<dbReference type="InterPro" id="IPR029526">
    <property type="entry name" value="PGBD"/>
</dbReference>
<proteinExistence type="predicted"/>
<evidence type="ECO:0000313" key="3">
    <source>
        <dbReference type="EMBL" id="POM63507.1"/>
    </source>
</evidence>
<dbReference type="EMBL" id="NCKW01011436">
    <property type="protein sequence ID" value="POM63507.1"/>
    <property type="molecule type" value="Genomic_DNA"/>
</dbReference>
<reference evidence="3 4" key="1">
    <citation type="journal article" date="2017" name="Genome Biol. Evol.">
        <title>Phytophthora megakarya and P. palmivora, closely related causal agents of cacao black pod rot, underwent increases in genome sizes and gene numbers by different mechanisms.</title>
        <authorList>
            <person name="Ali S.S."/>
            <person name="Shao J."/>
            <person name="Lary D.J."/>
            <person name="Kronmiller B."/>
            <person name="Shen D."/>
            <person name="Strem M.D."/>
            <person name="Amoako-Attah I."/>
            <person name="Akrofi A.Y."/>
            <person name="Begoude B.A."/>
            <person name="Ten Hoopen G.M."/>
            <person name="Coulibaly K."/>
            <person name="Kebe B.I."/>
            <person name="Melnick R.L."/>
            <person name="Guiltinan M.J."/>
            <person name="Tyler B.M."/>
            <person name="Meinhardt L.W."/>
            <person name="Bailey B.A."/>
        </authorList>
    </citation>
    <scope>NUCLEOTIDE SEQUENCE [LARGE SCALE GENOMIC DNA]</scope>
    <source>
        <strain evidence="4">sbr112.9</strain>
    </source>
</reference>
<gene>
    <name evidence="3" type="ORF">PHPALM_21083</name>
</gene>
<dbReference type="AlphaFoldDB" id="A0A2P4XD79"/>
<keyword evidence="4" id="KW-1185">Reference proteome</keyword>
<evidence type="ECO:0000259" key="2">
    <source>
        <dbReference type="Pfam" id="PF13843"/>
    </source>
</evidence>
<evidence type="ECO:0000256" key="1">
    <source>
        <dbReference type="SAM" id="MobiDB-lite"/>
    </source>
</evidence>
<dbReference type="Pfam" id="PF13843">
    <property type="entry name" value="DDE_Tnp_1_7"/>
    <property type="match status" value="1"/>
</dbReference>
<name>A0A2P4XD79_9STRA</name>
<evidence type="ECO:0000313" key="4">
    <source>
        <dbReference type="Proteomes" id="UP000237271"/>
    </source>
</evidence>
<comment type="caution">
    <text evidence="3">The sequence shown here is derived from an EMBL/GenBank/DDBJ whole genome shotgun (WGS) entry which is preliminary data.</text>
</comment>
<feature type="region of interest" description="Disordered" evidence="1">
    <location>
        <begin position="14"/>
        <end position="50"/>
    </location>
</feature>
<accession>A0A2P4XD79</accession>
<sequence>MEIVHLLNANGEDWAFEPSDTEEEEGAGVLAADDEGERNETQTAPQPLPTGNAYIDGIMRDSGLHIVREREVRASYKERGELGLFSLFFTRDFRDSLRSWTNQILKEKGKPEATVYELDAYMGLEIAMSFNPVTEMKELWSQKVFMGQSDFAAAMARIRFETIRAAFQIHAPDSVPAERCDQDPLWHSHRLMTQIQKKFAAIAVPVGAVSLDENTVRTKARSSARTYLPSKPDKYGVRFYAVVGWKNLYAYSIWDNGSGNRTRATPAERTLERSDVAIKRKDASALWVAMSGHLTKIHAAPNCHRLLVWGMRMLGTVRIPLQGKWNAIGLDSTKSRVAAAERGSWELIAAIDVPVGWEKLQEKQKLPAHLRTPYKPPMSIAENAGYVVYRDKNRGLLY</sequence>
<dbReference type="Proteomes" id="UP000237271">
    <property type="component" value="Unassembled WGS sequence"/>
</dbReference>
<organism evidence="3 4">
    <name type="scientific">Phytophthora palmivora</name>
    <dbReference type="NCBI Taxonomy" id="4796"/>
    <lineage>
        <taxon>Eukaryota</taxon>
        <taxon>Sar</taxon>
        <taxon>Stramenopiles</taxon>
        <taxon>Oomycota</taxon>
        <taxon>Peronosporomycetes</taxon>
        <taxon>Peronosporales</taxon>
        <taxon>Peronosporaceae</taxon>
        <taxon>Phytophthora</taxon>
    </lineage>
</organism>
<feature type="domain" description="PiggyBac transposable element-derived protein" evidence="2">
    <location>
        <begin position="83"/>
        <end position="249"/>
    </location>
</feature>
<dbReference type="OrthoDB" id="124756at2759"/>
<feature type="compositionally biased region" description="Acidic residues" evidence="1">
    <location>
        <begin position="19"/>
        <end position="37"/>
    </location>
</feature>
<dbReference type="PANTHER" id="PTHR46599:SF3">
    <property type="entry name" value="PIGGYBAC TRANSPOSABLE ELEMENT-DERIVED PROTEIN 4"/>
    <property type="match status" value="1"/>
</dbReference>
<dbReference type="PANTHER" id="PTHR46599">
    <property type="entry name" value="PIGGYBAC TRANSPOSABLE ELEMENT-DERIVED PROTEIN 4"/>
    <property type="match status" value="1"/>
</dbReference>
<protein>
    <recommendedName>
        <fullName evidence="2">PiggyBac transposable element-derived protein domain-containing protein</fullName>
    </recommendedName>
</protein>